<evidence type="ECO:0000256" key="4">
    <source>
        <dbReference type="ARBA" id="ARBA00022840"/>
    </source>
</evidence>
<dbReference type="InterPro" id="IPR036371">
    <property type="entry name" value="TPK_B1-bd_sf"/>
</dbReference>
<dbReference type="Gene3D" id="3.40.50.10240">
    <property type="entry name" value="Thiamin pyrophosphokinase, catalytic domain"/>
    <property type="match status" value="1"/>
</dbReference>
<evidence type="ECO:0000256" key="2">
    <source>
        <dbReference type="ARBA" id="ARBA00022741"/>
    </source>
</evidence>
<sequence length="216" mass="24190">MSKTVIISGGMLDEGFTEKVLEANPEAYIIAVDKGLEYLYNHKIEPQYIVGDFDSIDPKVIDYYRKETNIPIREYNPVKDATDTEIALRLGITLGSKEMILLGATGGRIDHLWANVQTLSVACDAGVNACILDEKNKIWVTNKSCVLKKSEAYGPYLSVFSLEGEIYDFSLEGTKWPLNHHDLMPCDSLTVSNQFVDDEVKISFVNGRIVIMETKD</sequence>
<proteinExistence type="predicted"/>
<dbReference type="SMART" id="SM00983">
    <property type="entry name" value="TPK_B1_binding"/>
    <property type="match status" value="1"/>
</dbReference>
<dbReference type="GO" id="GO:0030975">
    <property type="term" value="F:thiamine binding"/>
    <property type="evidence" value="ECO:0007669"/>
    <property type="project" value="InterPro"/>
</dbReference>
<dbReference type="Pfam" id="PF04263">
    <property type="entry name" value="TPK_catalytic"/>
    <property type="match status" value="1"/>
</dbReference>
<evidence type="ECO:0000256" key="5">
    <source>
        <dbReference type="NCBIfam" id="TIGR01378"/>
    </source>
</evidence>
<keyword evidence="1 7" id="KW-0808">Transferase</keyword>
<keyword evidence="3 7" id="KW-0418">Kinase</keyword>
<keyword evidence="2" id="KW-0547">Nucleotide-binding</keyword>
<evidence type="ECO:0000313" key="7">
    <source>
        <dbReference type="EMBL" id="CUN03050.1"/>
    </source>
</evidence>
<evidence type="ECO:0000259" key="6">
    <source>
        <dbReference type="SMART" id="SM00983"/>
    </source>
</evidence>
<dbReference type="InterPro" id="IPR007371">
    <property type="entry name" value="TPK_catalytic"/>
</dbReference>
<organism evidence="7 8">
    <name type="scientific">Coprococcus comes</name>
    <dbReference type="NCBI Taxonomy" id="410072"/>
    <lineage>
        <taxon>Bacteria</taxon>
        <taxon>Bacillati</taxon>
        <taxon>Bacillota</taxon>
        <taxon>Clostridia</taxon>
        <taxon>Lachnospirales</taxon>
        <taxon>Lachnospiraceae</taxon>
        <taxon>Coprococcus</taxon>
    </lineage>
</organism>
<dbReference type="InterPro" id="IPR036759">
    <property type="entry name" value="TPK_catalytic_sf"/>
</dbReference>
<dbReference type="InterPro" id="IPR006282">
    <property type="entry name" value="Thi_PPkinase"/>
</dbReference>
<dbReference type="GO" id="GO:0009229">
    <property type="term" value="P:thiamine diphosphate biosynthetic process"/>
    <property type="evidence" value="ECO:0007669"/>
    <property type="project" value="InterPro"/>
</dbReference>
<dbReference type="Proteomes" id="UP000095727">
    <property type="component" value="Unassembled WGS sequence"/>
</dbReference>
<dbReference type="RefSeq" id="WP_055157433.1">
    <property type="nucleotide sequence ID" value="NZ_CYXR01000017.1"/>
</dbReference>
<dbReference type="GO" id="GO:0016301">
    <property type="term" value="F:kinase activity"/>
    <property type="evidence" value="ECO:0007669"/>
    <property type="project" value="UniProtKB-KW"/>
</dbReference>
<keyword evidence="4" id="KW-0067">ATP-binding</keyword>
<dbReference type="GO" id="GO:0004788">
    <property type="term" value="F:thiamine diphosphokinase activity"/>
    <property type="evidence" value="ECO:0007669"/>
    <property type="project" value="UniProtKB-UniRule"/>
</dbReference>
<dbReference type="InterPro" id="IPR053149">
    <property type="entry name" value="TPK"/>
</dbReference>
<reference evidence="7 8" key="1">
    <citation type="submission" date="2015-09" db="EMBL/GenBank/DDBJ databases">
        <authorList>
            <consortium name="Pathogen Informatics"/>
        </authorList>
    </citation>
    <scope>NUCLEOTIDE SEQUENCE [LARGE SCALE GENOMIC DNA]</scope>
    <source>
        <strain evidence="7 8">2789STDY5834962</strain>
    </source>
</reference>
<dbReference type="NCBIfam" id="TIGR01378">
    <property type="entry name" value="thi_PPkinase"/>
    <property type="match status" value="1"/>
</dbReference>
<dbReference type="EC" id="2.7.6.2" evidence="5"/>
<dbReference type="GO" id="GO:0006772">
    <property type="term" value="P:thiamine metabolic process"/>
    <property type="evidence" value="ECO:0007669"/>
    <property type="project" value="UniProtKB-UniRule"/>
</dbReference>
<accession>A0A173TKW6</accession>
<name>A0A173TKW6_9FIRM</name>
<dbReference type="AlphaFoldDB" id="A0A173TKW6"/>
<dbReference type="CDD" id="cd07995">
    <property type="entry name" value="TPK"/>
    <property type="match status" value="1"/>
</dbReference>
<gene>
    <name evidence="7" type="primary">thiN</name>
    <name evidence="7" type="ORF">ERS852574_02252</name>
</gene>
<dbReference type="InterPro" id="IPR007373">
    <property type="entry name" value="Thiamin_PyroPKinase_B1-bd"/>
</dbReference>
<dbReference type="SUPFAM" id="SSF63999">
    <property type="entry name" value="Thiamin pyrophosphokinase, catalytic domain"/>
    <property type="match status" value="1"/>
</dbReference>
<protein>
    <recommendedName>
        <fullName evidence="5">Thiamine diphosphokinase</fullName>
        <ecNumber evidence="5">2.7.6.2</ecNumber>
    </recommendedName>
</protein>
<dbReference type="PANTHER" id="PTHR41299:SF1">
    <property type="entry name" value="THIAMINE PYROPHOSPHOKINASE"/>
    <property type="match status" value="1"/>
</dbReference>
<dbReference type="Pfam" id="PF04265">
    <property type="entry name" value="TPK_B1_binding"/>
    <property type="match status" value="1"/>
</dbReference>
<feature type="domain" description="Thiamin pyrophosphokinase thiamin-binding" evidence="6">
    <location>
        <begin position="134"/>
        <end position="210"/>
    </location>
</feature>
<evidence type="ECO:0000256" key="1">
    <source>
        <dbReference type="ARBA" id="ARBA00022679"/>
    </source>
</evidence>
<dbReference type="SUPFAM" id="SSF63862">
    <property type="entry name" value="Thiamin pyrophosphokinase, substrate-binding domain"/>
    <property type="match status" value="1"/>
</dbReference>
<evidence type="ECO:0000256" key="3">
    <source>
        <dbReference type="ARBA" id="ARBA00022777"/>
    </source>
</evidence>
<evidence type="ECO:0000313" key="8">
    <source>
        <dbReference type="Proteomes" id="UP000095727"/>
    </source>
</evidence>
<dbReference type="PANTHER" id="PTHR41299">
    <property type="entry name" value="THIAMINE PYROPHOSPHOKINASE"/>
    <property type="match status" value="1"/>
</dbReference>
<dbReference type="GO" id="GO:0005524">
    <property type="term" value="F:ATP binding"/>
    <property type="evidence" value="ECO:0007669"/>
    <property type="project" value="UniProtKB-KW"/>
</dbReference>
<dbReference type="EMBL" id="CYXR01000017">
    <property type="protein sequence ID" value="CUN03050.1"/>
    <property type="molecule type" value="Genomic_DNA"/>
</dbReference>